<dbReference type="InterPro" id="IPR005599">
    <property type="entry name" value="GPI_mannosylTrfase"/>
</dbReference>
<comment type="subcellular location">
    <subcellularLocation>
        <location evidence="1 10">Endoplasmic reticulum membrane</location>
        <topology evidence="1 10">Multi-pass membrane protein</topology>
    </subcellularLocation>
</comment>
<evidence type="ECO:0000256" key="3">
    <source>
        <dbReference type="ARBA" id="ARBA00007063"/>
    </source>
</evidence>
<feature type="transmembrane region" description="Helical" evidence="10">
    <location>
        <begin position="345"/>
        <end position="364"/>
    </location>
</feature>
<dbReference type="GO" id="GO:0006487">
    <property type="term" value="P:protein N-linked glycosylation"/>
    <property type="evidence" value="ECO:0007669"/>
    <property type="project" value="TreeGrafter"/>
</dbReference>
<evidence type="ECO:0000256" key="8">
    <source>
        <dbReference type="ARBA" id="ARBA00022989"/>
    </source>
</evidence>
<dbReference type="Pfam" id="PF11927">
    <property type="entry name" value="HODM_asu-like"/>
    <property type="match status" value="1"/>
</dbReference>
<keyword evidence="5" id="KW-0808">Transferase</keyword>
<keyword evidence="4 10" id="KW-0328">Glycosyltransferase</keyword>
<accession>A0A5N6KV92</accession>
<dbReference type="PANTHER" id="PTHR22760:SF2">
    <property type="entry name" value="ALPHA-1,2-MANNOSYLTRANSFERASE ALG9"/>
    <property type="match status" value="1"/>
</dbReference>
<comment type="caution">
    <text evidence="11">The sequence shown here is derived from an EMBL/GenBank/DDBJ whole genome shotgun (WGS) entry which is preliminary data.</text>
</comment>
<comment type="similarity">
    <text evidence="3 10">Belongs to the glycosyltransferase 22 family.</text>
</comment>
<gene>
    <name evidence="11" type="ORF">FH972_023243</name>
</gene>
<reference evidence="11 12" key="1">
    <citation type="submission" date="2019-06" db="EMBL/GenBank/DDBJ databases">
        <title>A chromosomal-level reference genome of Carpinus fangiana (Coryloideae, Betulaceae).</title>
        <authorList>
            <person name="Yang X."/>
            <person name="Wang Z."/>
            <person name="Zhang L."/>
            <person name="Hao G."/>
            <person name="Liu J."/>
            <person name="Yang Y."/>
        </authorList>
    </citation>
    <scope>NUCLEOTIDE SEQUENCE [LARGE SCALE GENOMIC DNA]</scope>
    <source>
        <strain evidence="11">Cfa_2016G</strain>
        <tissue evidence="11">Leaf</tissue>
    </source>
</reference>
<feature type="transmembrane region" description="Helical" evidence="10">
    <location>
        <begin position="55"/>
        <end position="79"/>
    </location>
</feature>
<keyword evidence="9 10" id="KW-0472">Membrane</keyword>
<keyword evidence="7 10" id="KW-0256">Endoplasmic reticulum</keyword>
<evidence type="ECO:0000256" key="5">
    <source>
        <dbReference type="ARBA" id="ARBA00022679"/>
    </source>
</evidence>
<feature type="transmembrane region" description="Helical" evidence="10">
    <location>
        <begin position="144"/>
        <end position="162"/>
    </location>
</feature>
<feature type="transmembrane region" description="Helical" evidence="10">
    <location>
        <begin position="276"/>
        <end position="294"/>
    </location>
</feature>
<keyword evidence="8 10" id="KW-1133">Transmembrane helix</keyword>
<feature type="transmembrane region" description="Helical" evidence="10">
    <location>
        <begin position="91"/>
        <end position="112"/>
    </location>
</feature>
<dbReference type="EC" id="2.4.1.-" evidence="10"/>
<proteinExistence type="inferred from homology"/>
<organism evidence="11 12">
    <name type="scientific">Carpinus fangiana</name>
    <dbReference type="NCBI Taxonomy" id="176857"/>
    <lineage>
        <taxon>Eukaryota</taxon>
        <taxon>Viridiplantae</taxon>
        <taxon>Streptophyta</taxon>
        <taxon>Embryophyta</taxon>
        <taxon>Tracheophyta</taxon>
        <taxon>Spermatophyta</taxon>
        <taxon>Magnoliopsida</taxon>
        <taxon>eudicotyledons</taxon>
        <taxon>Gunneridae</taxon>
        <taxon>Pentapetalae</taxon>
        <taxon>rosids</taxon>
        <taxon>fabids</taxon>
        <taxon>Fagales</taxon>
        <taxon>Betulaceae</taxon>
        <taxon>Carpinus</taxon>
    </lineage>
</organism>
<evidence type="ECO:0000256" key="9">
    <source>
        <dbReference type="ARBA" id="ARBA00023136"/>
    </source>
</evidence>
<feature type="transmembrane region" description="Helical" evidence="10">
    <location>
        <begin position="119"/>
        <end position="138"/>
    </location>
</feature>
<evidence type="ECO:0000256" key="7">
    <source>
        <dbReference type="ARBA" id="ARBA00022824"/>
    </source>
</evidence>
<dbReference type="PANTHER" id="PTHR22760">
    <property type="entry name" value="GLYCOSYLTRANSFERASE"/>
    <property type="match status" value="1"/>
</dbReference>
<evidence type="ECO:0000256" key="1">
    <source>
        <dbReference type="ARBA" id="ARBA00004477"/>
    </source>
</evidence>
<evidence type="ECO:0000256" key="6">
    <source>
        <dbReference type="ARBA" id="ARBA00022692"/>
    </source>
</evidence>
<evidence type="ECO:0000313" key="12">
    <source>
        <dbReference type="Proteomes" id="UP000327013"/>
    </source>
</evidence>
<evidence type="ECO:0000256" key="4">
    <source>
        <dbReference type="ARBA" id="ARBA00022676"/>
    </source>
</evidence>
<dbReference type="GO" id="GO:0005789">
    <property type="term" value="C:endoplasmic reticulum membrane"/>
    <property type="evidence" value="ECO:0007669"/>
    <property type="project" value="UniProtKB-SubCell"/>
</dbReference>
<dbReference type="OrthoDB" id="497541at2759"/>
<dbReference type="GO" id="GO:0000026">
    <property type="term" value="F:alpha-1,2-mannosyltransferase activity"/>
    <property type="evidence" value="ECO:0007669"/>
    <property type="project" value="TreeGrafter"/>
</dbReference>
<dbReference type="Proteomes" id="UP000327013">
    <property type="component" value="Unassembled WGS sequence"/>
</dbReference>
<evidence type="ECO:0000256" key="2">
    <source>
        <dbReference type="ARBA" id="ARBA00004922"/>
    </source>
</evidence>
<dbReference type="UniPathway" id="UPA00378"/>
<keyword evidence="6 10" id="KW-0812">Transmembrane</keyword>
<feature type="transmembrane region" description="Helical" evidence="10">
    <location>
        <begin position="314"/>
        <end position="333"/>
    </location>
</feature>
<feature type="transmembrane region" description="Helical" evidence="10">
    <location>
        <begin position="174"/>
        <end position="197"/>
    </location>
</feature>
<dbReference type="AlphaFoldDB" id="A0A5N6KV92"/>
<dbReference type="Pfam" id="PF03901">
    <property type="entry name" value="Glyco_transf_22"/>
    <property type="match status" value="1"/>
</dbReference>
<dbReference type="InterPro" id="IPR021848">
    <property type="entry name" value="HODM_asu-like"/>
</dbReference>
<protein>
    <recommendedName>
        <fullName evidence="10">Mannosyltransferase</fullName>
        <ecNumber evidence="10">2.4.1.-</ecNumber>
    </recommendedName>
</protein>
<sequence length="1086" mass="122480">MARGLPLAIEEGLQSYAPIQDCDEVFNFWEPTHYLNHGDGLQTWELSPVYAIRSWLYIAIHAVPIQTTSWLSFMAWPSLVARPSLMASKVVGFYALRALLALVCATCEARLFSTISRFMSARIATMFLVATVTSAGTFHAATSYLSSTFAMYTFTLALSAFMDLTGGRRTAQGLTWLGIGTILGWPFIAALCFPFVAEELVSAVGAGDILPALWRLTDGFLRSLLVLAVEVTTDSAFYHRITSVPLNIVLYNVFSDSSRGPDIYGTEPWHFYIRNLLINFNVWFLLALVSLPVAVLHHFSPIAIKRPISYRTGILRTVAFTSPFYLWLAIFTIQPHKEERFMYPIYPALALNAAVALHTLLIWLGRVPYLPASAKFALTIGLLLAATVAGILRTVLLATAYTAPLRIYRHIPEQPADKLVNVCVGKEWYRFPSSYHLPSNARLRFIKSEFTGLLPGPFYESNHTWNPNKSRLANLAVARSGTWRVPDGMNDVNAEDLGKYTPVAECDYLVDSRLPSWTPTDVERDWIGEAQGDGGGGELGWHVVHCDTFLDQGSTGIVGRMVWLPAIVPADSNYTYRTLCDVEILRGKSIRAKRTSAGLFDRFGTRFHQSPAPPTIRRRGLVPAAQSRISTPHRAREISVVAGWAWVAASGLCIMDSVNTWLAPNGLPTRILDMSFETYSTWESARLAILVVFATFTTVWLGKRLLRTITIRVKGRRTSDLEKPRTALKRKEERAFGQWTPQPFTRPTPPPYPSWSLAATKPLPYRPFRYGPRYNINMGLRPMDWDSWIELDNHFPRFHADKAQRIAQRGTRCCRTAPEAWDGALELLEELIAYLPARYPSLYRRDGAGKMTNVWSGETFDATARPLAEDPMQMCARLVQDDLAIMFERPDGQYYLLAGAILLAGFWRLDDKFGMPLSEIHTSGDVPGFKEKLEKGMMNFFRRIKPESPVLRNNYFIQVDDELPWSSSIGSEDGEGIGWFTAEKNKAIRHHYFRSERQSLRRLPRSGGVVFTIRTYFHPITDICQEPYVPGRLASAVRSWGDDVSKYKGKDRYGDVLLEYLDKKHAEQVADGLDLSKEEEVRAYPY</sequence>
<evidence type="ECO:0000256" key="10">
    <source>
        <dbReference type="RuleBase" id="RU363075"/>
    </source>
</evidence>
<dbReference type="EMBL" id="VIBQ01000013">
    <property type="protein sequence ID" value="KAB8346198.1"/>
    <property type="molecule type" value="Genomic_DNA"/>
</dbReference>
<comment type="pathway">
    <text evidence="2">Protein modification; protein glycosylation.</text>
</comment>
<evidence type="ECO:0000313" key="11">
    <source>
        <dbReference type="EMBL" id="KAB8346198.1"/>
    </source>
</evidence>
<keyword evidence="12" id="KW-1185">Reference proteome</keyword>
<name>A0A5N6KV92_9ROSI</name>
<feature type="transmembrane region" description="Helical" evidence="10">
    <location>
        <begin position="376"/>
        <end position="401"/>
    </location>
</feature>